<comment type="function">
    <text evidence="3">Required for maturation of urease via the functional incorporation of the urease nickel metallocenter.</text>
</comment>
<keyword evidence="2 3" id="KW-0143">Chaperone</keyword>
<comment type="caution">
    <text evidence="4">The sequence shown here is derived from an EMBL/GenBank/DDBJ whole genome shotgun (WGS) entry which is preliminary data.</text>
</comment>
<keyword evidence="5" id="KW-1185">Reference proteome</keyword>
<dbReference type="EMBL" id="RKHR01000007">
    <property type="protein sequence ID" value="ROR98741.1"/>
    <property type="molecule type" value="Genomic_DNA"/>
</dbReference>
<dbReference type="GO" id="GO:0016151">
    <property type="term" value="F:nickel cation binding"/>
    <property type="evidence" value="ECO:0007669"/>
    <property type="project" value="UniProtKB-UniRule"/>
</dbReference>
<dbReference type="Proteomes" id="UP000275394">
    <property type="component" value="Unassembled WGS sequence"/>
</dbReference>
<evidence type="ECO:0000256" key="1">
    <source>
        <dbReference type="ARBA" id="ARBA00022988"/>
    </source>
</evidence>
<dbReference type="Gene3D" id="1.10.4190.10">
    <property type="entry name" value="Urease accessory protein UreF"/>
    <property type="match status" value="1"/>
</dbReference>
<comment type="subunit">
    <text evidence="3">UreD, UreF and UreG form a complex that acts as a GTP-hydrolysis-dependent molecular chaperone, activating the urease apoprotein by helping to assemble the nickel containing metallocenter of UreC. The UreE protein probably delivers the nickel.</text>
</comment>
<comment type="similarity">
    <text evidence="3">Belongs to the UreF family.</text>
</comment>
<keyword evidence="1 3" id="KW-0996">Nickel insertion</keyword>
<dbReference type="InterPro" id="IPR002639">
    <property type="entry name" value="UreF"/>
</dbReference>
<evidence type="ECO:0000256" key="3">
    <source>
        <dbReference type="HAMAP-Rule" id="MF_01385"/>
    </source>
</evidence>
<dbReference type="Pfam" id="PF01730">
    <property type="entry name" value="UreF"/>
    <property type="match status" value="1"/>
</dbReference>
<keyword evidence="3" id="KW-0963">Cytoplasm</keyword>
<protein>
    <recommendedName>
        <fullName evidence="3">Urease accessory protein UreF</fullName>
    </recommendedName>
</protein>
<evidence type="ECO:0000313" key="5">
    <source>
        <dbReference type="Proteomes" id="UP000275394"/>
    </source>
</evidence>
<dbReference type="HAMAP" id="MF_01385">
    <property type="entry name" value="UreF"/>
    <property type="match status" value="1"/>
</dbReference>
<organism evidence="4 5">
    <name type="scientific">Sinobacterium caligoides</name>
    <dbReference type="NCBI Taxonomy" id="933926"/>
    <lineage>
        <taxon>Bacteria</taxon>
        <taxon>Pseudomonadati</taxon>
        <taxon>Pseudomonadota</taxon>
        <taxon>Gammaproteobacteria</taxon>
        <taxon>Cellvibrionales</taxon>
        <taxon>Spongiibacteraceae</taxon>
        <taxon>Sinobacterium</taxon>
    </lineage>
</organism>
<comment type="subcellular location">
    <subcellularLocation>
        <location evidence="3">Cytoplasm</location>
    </subcellularLocation>
</comment>
<evidence type="ECO:0000313" key="4">
    <source>
        <dbReference type="EMBL" id="ROR98741.1"/>
    </source>
</evidence>
<reference evidence="4 5" key="1">
    <citation type="submission" date="2018-11" db="EMBL/GenBank/DDBJ databases">
        <title>Genomic Encyclopedia of Type Strains, Phase IV (KMG-IV): sequencing the most valuable type-strain genomes for metagenomic binning, comparative biology and taxonomic classification.</title>
        <authorList>
            <person name="Goeker M."/>
        </authorList>
    </citation>
    <scope>NUCLEOTIDE SEQUENCE [LARGE SCALE GENOMIC DNA]</scope>
    <source>
        <strain evidence="4 5">DSM 100316</strain>
    </source>
</reference>
<dbReference type="GO" id="GO:0005737">
    <property type="term" value="C:cytoplasm"/>
    <property type="evidence" value="ECO:0007669"/>
    <property type="project" value="UniProtKB-SubCell"/>
</dbReference>
<dbReference type="AlphaFoldDB" id="A0A3N2DG86"/>
<evidence type="ECO:0000256" key="2">
    <source>
        <dbReference type="ARBA" id="ARBA00023186"/>
    </source>
</evidence>
<name>A0A3N2DG86_9GAMM</name>
<accession>A0A3N2DG86</accession>
<dbReference type="PANTHER" id="PTHR33620">
    <property type="entry name" value="UREASE ACCESSORY PROTEIN F"/>
    <property type="match status" value="1"/>
</dbReference>
<dbReference type="PANTHER" id="PTHR33620:SF1">
    <property type="entry name" value="UREASE ACCESSORY PROTEIN F"/>
    <property type="match status" value="1"/>
</dbReference>
<sequence length="234" mass="25253">MAVMVGIIGMSTEGLARLKLLQLVSPALPVGAYAYSQGLEYAVECGWIDSATSTAAWVEGVLAEGLAHLELPILLRLYRALQLSDCEGVQYWNDYLLASRETRELLLEDTQLGAALRRLLMQLDIATLPLLEGMTELSFCTAFALAGAEAGIDERALLEGFAYSWLENQVQAATKIVPLGQTAGQKLIVAAMPVIITAVERALSLDDEAVGSSLTGVAMASSWHESQYSRLFRS</sequence>
<proteinExistence type="inferred from homology"/>
<dbReference type="InterPro" id="IPR038277">
    <property type="entry name" value="UreF_sf"/>
</dbReference>
<gene>
    <name evidence="3" type="primary">ureF</name>
    <name evidence="4" type="ORF">EDC56_3477</name>
</gene>
<dbReference type="PIRSF" id="PIRSF009467">
    <property type="entry name" value="Ureas_acces_UreF"/>
    <property type="match status" value="1"/>
</dbReference>